<evidence type="ECO:0000313" key="7">
    <source>
        <dbReference type="Proteomes" id="UP000643672"/>
    </source>
</evidence>
<dbReference type="RefSeq" id="WP_071563419.1">
    <property type="nucleotide sequence ID" value="NZ_CAESAQ020000052.1"/>
</dbReference>
<feature type="signal peptide" evidence="1">
    <location>
        <begin position="1"/>
        <end position="20"/>
    </location>
</feature>
<proteinExistence type="predicted"/>
<name>A0A1J5TZ74_9GAMM</name>
<protein>
    <submittedName>
        <fullName evidence="2 3">Lipoprotein</fullName>
    </submittedName>
</protein>
<dbReference type="EMBL" id="MIQH01000269">
    <property type="protein sequence ID" value="OIR25516.1"/>
    <property type="molecule type" value="Genomic_DNA"/>
</dbReference>
<evidence type="ECO:0000313" key="4">
    <source>
        <dbReference type="EMBL" id="OIR25516.1"/>
    </source>
</evidence>
<dbReference type="EMBL" id="CAESAQ020000052">
    <property type="protein sequence ID" value="CAB5499190.1"/>
    <property type="molecule type" value="Genomic_DNA"/>
</dbReference>
<feature type="chain" id="PRO_5044561956" evidence="1">
    <location>
        <begin position="21"/>
        <end position="216"/>
    </location>
</feature>
<dbReference type="Gene3D" id="3.40.50.10610">
    <property type="entry name" value="ABC-type transport auxiliary lipoprotein component"/>
    <property type="match status" value="1"/>
</dbReference>
<keyword evidence="1" id="KW-0732">Signal</keyword>
<sequence length="216" mass="23555">MNKILKSGLLIALLSIFATGCQEVKPYDYTALKKSKPRSIVVIPPRNSSIEVNAPYVYLSTLTEPLAEKGYYVLPVAVVDQFLKENGLPTPAEMNGISLEKIREHMGADAVLYVEIKEFGQKYLILSSVATVMAELKLVDTRTGELLWRATAHAQMDSSNNNNSGGPVGILVYLISAAITQVTDDRTPEASRLANHLAINAEKIGLLNGPYKVPVK</sequence>
<dbReference type="Proteomes" id="UP000278334">
    <property type="component" value="Chromosome"/>
</dbReference>
<dbReference type="InterPro" id="IPR008517">
    <property type="entry name" value="GNA1162-like"/>
</dbReference>
<gene>
    <name evidence="4" type="ORF">BGC33_06900</name>
    <name evidence="2" type="ORF">MS2017_0249</name>
    <name evidence="3" type="ORF">THERMOS_987</name>
</gene>
<evidence type="ECO:0000313" key="6">
    <source>
        <dbReference type="Proteomes" id="UP000278334"/>
    </source>
</evidence>
<reference evidence="3 7" key="4">
    <citation type="submission" date="2020-05" db="EMBL/GenBank/DDBJ databases">
        <authorList>
            <person name="Petersen J."/>
            <person name="Sayavedra L."/>
        </authorList>
    </citation>
    <scope>NUCLEOTIDE SEQUENCE [LARGE SCALE GENOMIC DNA]</scope>
    <source>
        <strain evidence="3">B thermophilus SOXS</strain>
    </source>
</reference>
<dbReference type="AlphaFoldDB" id="A0A1J5TZ74"/>
<evidence type="ECO:0000256" key="1">
    <source>
        <dbReference type="SAM" id="SignalP"/>
    </source>
</evidence>
<dbReference type="KEGG" id="bthg:MS2017_0249"/>
<accession>A0A1J5TZ74</accession>
<dbReference type="Proteomes" id="UP000182798">
    <property type="component" value="Unassembled WGS sequence"/>
</dbReference>
<dbReference type="PROSITE" id="PS51257">
    <property type="entry name" value="PROKAR_LIPOPROTEIN"/>
    <property type="match status" value="1"/>
</dbReference>
<dbReference type="Proteomes" id="UP000643672">
    <property type="component" value="Unassembled WGS sequence"/>
</dbReference>
<dbReference type="EMBL" id="CP024634">
    <property type="protein sequence ID" value="AYQ55999.1"/>
    <property type="molecule type" value="Genomic_DNA"/>
</dbReference>
<dbReference type="OrthoDB" id="1014694at2"/>
<dbReference type="Pfam" id="PF05643">
    <property type="entry name" value="GNA1162-like"/>
    <property type="match status" value="1"/>
</dbReference>
<keyword evidence="7" id="KW-1185">Reference proteome</keyword>
<keyword evidence="2" id="KW-0449">Lipoprotein</keyword>
<organism evidence="4 5">
    <name type="scientific">Bathymodiolus thermophilus thioautotrophic gill symbiont</name>
    <dbReference type="NCBI Taxonomy" id="2360"/>
    <lineage>
        <taxon>Bacteria</taxon>
        <taxon>Pseudomonadati</taxon>
        <taxon>Pseudomonadota</taxon>
        <taxon>Gammaproteobacteria</taxon>
        <taxon>sulfur-oxidizing symbionts</taxon>
    </lineage>
</organism>
<reference evidence="2 6" key="3">
    <citation type="submission" date="2017-11" db="EMBL/GenBank/DDBJ databases">
        <title>Genome sequence of the bacterial symbiont EPR9N from a vent mussel Bathymodiolus thermophilus.</title>
        <authorList>
            <person name="Won Y.-J."/>
        </authorList>
    </citation>
    <scope>NUCLEOTIDE SEQUENCE [LARGE SCALE GENOMIC DNA]</scope>
    <source>
        <strain evidence="2 6">EPR9N</strain>
    </source>
</reference>
<evidence type="ECO:0000313" key="3">
    <source>
        <dbReference type="EMBL" id="CAB5499190.1"/>
    </source>
</evidence>
<reference evidence="4" key="2">
    <citation type="journal article" date="2017" name="Stand. Genomic Sci.">
        <title>Genome sequence of the sulfur-oxidizing Bathymodiolus thermophilus gill endosymbiont.</title>
        <authorList>
            <person name="Ponnudurai R."/>
            <person name="Sayavedra L."/>
            <person name="Kleiner M."/>
            <person name="Heiden S.E."/>
            <person name="Thurmer A."/>
            <person name="Felbeck H."/>
            <person name="Schluter R."/>
            <person name="Sievert S.M."/>
            <person name="Daniel R."/>
            <person name="Schweder T."/>
            <person name="Markert S."/>
        </authorList>
    </citation>
    <scope>NUCLEOTIDE SEQUENCE</scope>
    <source>
        <strain evidence="4">BAT/CrabSpa'14</strain>
    </source>
</reference>
<reference evidence="5" key="1">
    <citation type="submission" date="2016-09" db="EMBL/GenBank/DDBJ databases">
        <title>Genome Sequence of Bathymodiolus thermophilus sulfur-oxidizing gill endosymbiont.</title>
        <authorList>
            <person name="Ponnudurai R."/>
            <person name="Kleiner M."/>
            <person name="Sayavedra L."/>
            <person name="Thuermer A."/>
            <person name="Felbeck H."/>
            <person name="Schlueter R."/>
            <person name="Schweder T."/>
            <person name="Markert S."/>
        </authorList>
    </citation>
    <scope>NUCLEOTIDE SEQUENCE [LARGE SCALE GENOMIC DNA]</scope>
    <source>
        <strain evidence="5">BAT/CrabSpa'14</strain>
    </source>
</reference>
<evidence type="ECO:0000313" key="5">
    <source>
        <dbReference type="Proteomes" id="UP000182798"/>
    </source>
</evidence>
<evidence type="ECO:0000313" key="2">
    <source>
        <dbReference type="EMBL" id="AYQ55999.1"/>
    </source>
</evidence>